<protein>
    <submittedName>
        <fullName evidence="1">Asp/Glu racemase</fullName>
    </submittedName>
</protein>
<proteinExistence type="predicted"/>
<dbReference type="InterPro" id="IPR015942">
    <property type="entry name" value="Asp/Glu/hydantoin_racemase"/>
</dbReference>
<dbReference type="RefSeq" id="WP_295575364.1">
    <property type="nucleotide sequence ID" value="NZ_FLQR01000006.1"/>
</dbReference>
<dbReference type="EMBL" id="FLQR01000006">
    <property type="protein sequence ID" value="SBS72163.1"/>
    <property type="molecule type" value="Genomic_DNA"/>
</dbReference>
<accession>A0A1Y5P0F6</accession>
<evidence type="ECO:0000313" key="1">
    <source>
        <dbReference type="EMBL" id="SBS72163.1"/>
    </source>
</evidence>
<dbReference type="GO" id="GO:0047661">
    <property type="term" value="F:amino-acid racemase activity"/>
    <property type="evidence" value="ECO:0007669"/>
    <property type="project" value="InterPro"/>
</dbReference>
<gene>
    <name evidence="1" type="ORF">MIPYR_20452</name>
</gene>
<dbReference type="Pfam" id="PF01177">
    <property type="entry name" value="Asp_Glu_race"/>
    <property type="match status" value="1"/>
</dbReference>
<reference evidence="1" key="1">
    <citation type="submission" date="2016-03" db="EMBL/GenBank/DDBJ databases">
        <authorList>
            <person name="Ploux O."/>
        </authorList>
    </citation>
    <scope>NUCLEOTIDE SEQUENCE</scope>
    <source>
        <strain evidence="1">UC1</strain>
    </source>
</reference>
<sequence length="235" mass="25006">MSSDRPPLIALIHGVSTAIEPASIAVRDEFPEARIWNVLDDRLIEEVNQHGGVTPLLLERMVRLIDHVLLEGADGVLITCSLYSFVASAASADRPVPILGADSAAFHDVLAVAPRRVLVVASVQAALADSTVRLGEVAAEHHTEFELVPIYVEGALEAVDAGETAAVAELIATAVRPHLREGDAVLLAQYSLAPASSEVSSILGTTVYSGPSRAARALRSAIERGDRRHHQFYAD</sequence>
<organism evidence="1">
    <name type="scientific">uncultured Microbacterium sp</name>
    <dbReference type="NCBI Taxonomy" id="191216"/>
    <lineage>
        <taxon>Bacteria</taxon>
        <taxon>Bacillati</taxon>
        <taxon>Actinomycetota</taxon>
        <taxon>Actinomycetes</taxon>
        <taxon>Micrococcales</taxon>
        <taxon>Microbacteriaceae</taxon>
        <taxon>Microbacterium</taxon>
        <taxon>environmental samples</taxon>
    </lineage>
</organism>
<name>A0A1Y5P0F6_9MICO</name>
<dbReference type="AlphaFoldDB" id="A0A1Y5P0F6"/>